<reference evidence="2" key="1">
    <citation type="submission" date="2024-06" db="EMBL/GenBank/DDBJ databases">
        <authorList>
            <consortium name="consrtm"/>
            <person name="Uemura M."/>
            <person name="Terahara T."/>
        </authorList>
    </citation>
    <scope>NUCLEOTIDE SEQUENCE</scope>
    <source>
        <strain evidence="2">KM77-8</strain>
    </source>
</reference>
<organism evidence="2">
    <name type="scientific">Streptomyces haneummycinicus</name>
    <dbReference type="NCBI Taxonomy" id="3074435"/>
    <lineage>
        <taxon>Bacteria</taxon>
        <taxon>Bacillati</taxon>
        <taxon>Actinomycetota</taxon>
        <taxon>Actinomycetes</taxon>
        <taxon>Kitasatosporales</taxon>
        <taxon>Streptomycetaceae</taxon>
        <taxon>Streptomyces</taxon>
    </lineage>
</organism>
<feature type="compositionally biased region" description="Basic and acidic residues" evidence="1">
    <location>
        <begin position="16"/>
        <end position="26"/>
    </location>
</feature>
<evidence type="ECO:0000256" key="1">
    <source>
        <dbReference type="SAM" id="MobiDB-lite"/>
    </source>
</evidence>
<name>A0AAT9HCH9_9ACTN</name>
<reference evidence="2" key="2">
    <citation type="submission" date="2024-07" db="EMBL/GenBank/DDBJ databases">
        <title>Streptomyces haneummycinica sp. nov., a new antibiotic-producing actinobacterium isolated from marine sediment.</title>
        <authorList>
            <person name="Uemura M."/>
            <person name="Hamada M."/>
            <person name="Hirano S."/>
            <person name="Kobayashi K."/>
            <person name="Ohshiro T."/>
            <person name="Kobayashi T."/>
            <person name="Terahara T."/>
        </authorList>
    </citation>
    <scope>NUCLEOTIDE SEQUENCE</scope>
    <source>
        <strain evidence="2">KM77-8</strain>
    </source>
</reference>
<gene>
    <name evidence="2" type="ORF">SHKM778_14730</name>
</gene>
<sequence length="116" mass="12566">MAGQQFHQRVPAPRDQPLRGDLRADEPYVLTGGPARRGFVRRCRAPGDVRLEEVQVEGALAVDLPEQRLRLVAALGRLDAPEVDPGTVSLGRLDRRDQVLVAAEQGRVADGAVPGQ</sequence>
<proteinExistence type="predicted"/>
<protein>
    <submittedName>
        <fullName evidence="2">Uncharacterized protein</fullName>
    </submittedName>
</protein>
<evidence type="ECO:0000313" key="2">
    <source>
        <dbReference type="EMBL" id="BFO15085.1"/>
    </source>
</evidence>
<accession>A0AAT9HCH9</accession>
<dbReference type="EMBL" id="AP035768">
    <property type="protein sequence ID" value="BFO15085.1"/>
    <property type="molecule type" value="Genomic_DNA"/>
</dbReference>
<dbReference type="AlphaFoldDB" id="A0AAT9HCH9"/>
<feature type="region of interest" description="Disordered" evidence="1">
    <location>
        <begin position="1"/>
        <end position="27"/>
    </location>
</feature>